<dbReference type="InterPro" id="IPR002403">
    <property type="entry name" value="Cyt_P450_E_grp-IV"/>
</dbReference>
<keyword evidence="10" id="KW-1133">Transmembrane helix</keyword>
<reference evidence="12" key="1">
    <citation type="submission" date="2015-09" db="EMBL/GenBank/DDBJ databases">
        <authorList>
            <person name="Fill T.P."/>
            <person name="Baretta J.F."/>
            <person name="de Almeida L.G."/>
            <person name="Rocha M."/>
            <person name="de Souza D.H."/>
            <person name="Malavazi I."/>
            <person name="Cerdeira L.T."/>
            <person name="Hong H."/>
            <person name="Samborskyy M."/>
            <person name="de Vasconcelos A.T."/>
            <person name="Leadlay P."/>
            <person name="Rodrigues-Filho E."/>
        </authorList>
    </citation>
    <scope>NUCLEOTIDE SEQUENCE [LARGE SCALE GENOMIC DNA]</scope>
    <source>
        <strain evidence="12">LaBioMMi 136</strain>
    </source>
</reference>
<evidence type="ECO:0000256" key="6">
    <source>
        <dbReference type="ARBA" id="ARBA00023004"/>
    </source>
</evidence>
<dbReference type="Proteomes" id="UP000190744">
    <property type="component" value="Unassembled WGS sequence"/>
</dbReference>
<keyword evidence="4 8" id="KW-0479">Metal-binding</keyword>
<dbReference type="PRINTS" id="PR00465">
    <property type="entry name" value="EP450IV"/>
</dbReference>
<dbReference type="PANTHER" id="PTHR46206:SF2">
    <property type="entry name" value="CYTOCHROME P450 MONOOXYGENASE AUSG-RELATED"/>
    <property type="match status" value="1"/>
</dbReference>
<evidence type="ECO:0000256" key="4">
    <source>
        <dbReference type="ARBA" id="ARBA00022723"/>
    </source>
</evidence>
<evidence type="ECO:0000313" key="11">
    <source>
        <dbReference type="EMBL" id="OOQ88466.1"/>
    </source>
</evidence>
<dbReference type="InterPro" id="IPR017972">
    <property type="entry name" value="Cyt_P450_CS"/>
</dbReference>
<keyword evidence="6 8" id="KW-0408">Iron</keyword>
<feature type="binding site" description="axial binding residue" evidence="8">
    <location>
        <position position="493"/>
    </location>
    <ligand>
        <name>heme</name>
        <dbReference type="ChEBI" id="CHEBI:30413"/>
    </ligand>
    <ligandPart>
        <name>Fe</name>
        <dbReference type="ChEBI" id="CHEBI:18248"/>
    </ligandPart>
</feature>
<feature type="transmembrane region" description="Helical" evidence="10">
    <location>
        <begin position="33"/>
        <end position="51"/>
    </location>
</feature>
<evidence type="ECO:0008006" key="13">
    <source>
        <dbReference type="Google" id="ProtNLM"/>
    </source>
</evidence>
<dbReference type="GO" id="GO:0004497">
    <property type="term" value="F:monooxygenase activity"/>
    <property type="evidence" value="ECO:0007669"/>
    <property type="project" value="UniProtKB-KW"/>
</dbReference>
<proteinExistence type="inferred from homology"/>
<keyword evidence="5 9" id="KW-0560">Oxidoreductase</keyword>
<comment type="similarity">
    <text evidence="2 9">Belongs to the cytochrome P450 family.</text>
</comment>
<sequence>MAMVTPGLWANFSHSSHELGIANGFEFLNSLLVAYRLPGLLLLFSITIFLFQPLRKKSDLPLINPGKGHFSVLRGYRSRKTFATELPRLVAEGLSKASAFRIAAPDGVNIVLAPSYAHEIGEHPNLNPGPIAGDEFNCHIDGFEVFAQLGTSDVISESVRTRLTRQLTKLTPLLTSETALLLQSQWKDAPNWVEVSPHETAMFILSRLSSLVFVGDDLGRNPDWVHILTSYNNEAFAAAEELNLWPQILRPLVAHLKPSCRQLRRYIRDARALLVPVIEQRHHAQSQGDRREYNDAIEWLNETSHSLGQSYDPLLSQMLLAIGSFHTSSDLLGQVLLDLCMRQDWEVLVGELRKEIISSLQGVGWDKISLNNLKLMDSVLKESQRLKPASTGRLPLSPSFPKLIPSFSNLVMHTVTMGRYASREIILSDGTRIPKGSTVFIANVAMRDPNIYPDPDVFIPDRFTTRREKGDSSAYLVSASPEHIGFGLGRHACPGRFFAANEVKIVLSHMLLKYDIKLFDNGAAVAPSTSGIFLETNPNARICVRRRKEEILI</sequence>
<keyword evidence="7 9" id="KW-0503">Monooxygenase</keyword>
<accession>A0A1S9RSW8</accession>
<dbReference type="SUPFAM" id="SSF48264">
    <property type="entry name" value="Cytochrome P450"/>
    <property type="match status" value="1"/>
</dbReference>
<dbReference type="GO" id="GO:0020037">
    <property type="term" value="F:heme binding"/>
    <property type="evidence" value="ECO:0007669"/>
    <property type="project" value="InterPro"/>
</dbReference>
<organism evidence="11 12">
    <name type="scientific">Penicillium brasilianum</name>
    <dbReference type="NCBI Taxonomy" id="104259"/>
    <lineage>
        <taxon>Eukaryota</taxon>
        <taxon>Fungi</taxon>
        <taxon>Dikarya</taxon>
        <taxon>Ascomycota</taxon>
        <taxon>Pezizomycotina</taxon>
        <taxon>Eurotiomycetes</taxon>
        <taxon>Eurotiomycetidae</taxon>
        <taxon>Eurotiales</taxon>
        <taxon>Aspergillaceae</taxon>
        <taxon>Penicillium</taxon>
    </lineage>
</organism>
<evidence type="ECO:0000256" key="9">
    <source>
        <dbReference type="RuleBase" id="RU000461"/>
    </source>
</evidence>
<dbReference type="PROSITE" id="PS00086">
    <property type="entry name" value="CYTOCHROME_P450"/>
    <property type="match status" value="1"/>
</dbReference>
<dbReference type="GO" id="GO:0005506">
    <property type="term" value="F:iron ion binding"/>
    <property type="evidence" value="ECO:0007669"/>
    <property type="project" value="InterPro"/>
</dbReference>
<dbReference type="Gene3D" id="1.10.630.10">
    <property type="entry name" value="Cytochrome P450"/>
    <property type="match status" value="1"/>
</dbReference>
<dbReference type="EMBL" id="LJBN01000118">
    <property type="protein sequence ID" value="OOQ88466.1"/>
    <property type="molecule type" value="Genomic_DNA"/>
</dbReference>
<evidence type="ECO:0000256" key="5">
    <source>
        <dbReference type="ARBA" id="ARBA00023002"/>
    </source>
</evidence>
<evidence type="ECO:0000256" key="7">
    <source>
        <dbReference type="ARBA" id="ARBA00023033"/>
    </source>
</evidence>
<comment type="cofactor">
    <cofactor evidence="1 8">
        <name>heme</name>
        <dbReference type="ChEBI" id="CHEBI:30413"/>
    </cofactor>
</comment>
<evidence type="ECO:0000256" key="2">
    <source>
        <dbReference type="ARBA" id="ARBA00010617"/>
    </source>
</evidence>
<name>A0A1S9RSW8_PENBI</name>
<keyword evidence="10" id="KW-0472">Membrane</keyword>
<keyword evidence="10" id="KW-0812">Transmembrane</keyword>
<keyword evidence="3 8" id="KW-0349">Heme</keyword>
<dbReference type="Pfam" id="PF00067">
    <property type="entry name" value="p450"/>
    <property type="match status" value="1"/>
</dbReference>
<dbReference type="GO" id="GO:0016705">
    <property type="term" value="F:oxidoreductase activity, acting on paired donors, with incorporation or reduction of molecular oxygen"/>
    <property type="evidence" value="ECO:0007669"/>
    <property type="project" value="InterPro"/>
</dbReference>
<dbReference type="PANTHER" id="PTHR46206">
    <property type="entry name" value="CYTOCHROME P450"/>
    <property type="match status" value="1"/>
</dbReference>
<evidence type="ECO:0000256" key="8">
    <source>
        <dbReference type="PIRSR" id="PIRSR602403-1"/>
    </source>
</evidence>
<evidence type="ECO:0000313" key="12">
    <source>
        <dbReference type="Proteomes" id="UP000190744"/>
    </source>
</evidence>
<evidence type="ECO:0000256" key="1">
    <source>
        <dbReference type="ARBA" id="ARBA00001971"/>
    </source>
</evidence>
<evidence type="ECO:0000256" key="10">
    <source>
        <dbReference type="SAM" id="Phobius"/>
    </source>
</evidence>
<dbReference type="InterPro" id="IPR001128">
    <property type="entry name" value="Cyt_P450"/>
</dbReference>
<dbReference type="AlphaFoldDB" id="A0A1S9RSW8"/>
<comment type="caution">
    <text evidence="11">The sequence shown here is derived from an EMBL/GenBank/DDBJ whole genome shotgun (WGS) entry which is preliminary data.</text>
</comment>
<gene>
    <name evidence="11" type="ORF">PEBR_12255</name>
</gene>
<dbReference type="InterPro" id="IPR036396">
    <property type="entry name" value="Cyt_P450_sf"/>
</dbReference>
<dbReference type="CDD" id="cd11041">
    <property type="entry name" value="CYP503A1-like"/>
    <property type="match status" value="1"/>
</dbReference>
<evidence type="ECO:0000256" key="3">
    <source>
        <dbReference type="ARBA" id="ARBA00022617"/>
    </source>
</evidence>
<dbReference type="GO" id="GO:0043386">
    <property type="term" value="P:mycotoxin biosynthetic process"/>
    <property type="evidence" value="ECO:0007669"/>
    <property type="project" value="UniProtKB-ARBA"/>
</dbReference>
<protein>
    <recommendedName>
        <fullName evidence="13">Cytochrome P450</fullName>
    </recommendedName>
</protein>